<keyword evidence="3" id="KW-1185">Reference proteome</keyword>
<protein>
    <submittedName>
        <fullName evidence="2">Uncharacterized protein</fullName>
    </submittedName>
</protein>
<evidence type="ECO:0000313" key="2">
    <source>
        <dbReference type="EMBL" id="KAK2705922.1"/>
    </source>
</evidence>
<dbReference type="Proteomes" id="UP001187531">
    <property type="component" value="Unassembled WGS sequence"/>
</dbReference>
<reference evidence="2" key="1">
    <citation type="submission" date="2023-07" db="EMBL/GenBank/DDBJ databases">
        <title>Chromosome-level genome assembly of Artemia franciscana.</title>
        <authorList>
            <person name="Jo E."/>
        </authorList>
    </citation>
    <scope>NUCLEOTIDE SEQUENCE</scope>
    <source>
        <tissue evidence="2">Whole body</tissue>
    </source>
</reference>
<keyword evidence="1" id="KW-0472">Membrane</keyword>
<keyword evidence="1" id="KW-1133">Transmembrane helix</keyword>
<feature type="transmembrane region" description="Helical" evidence="1">
    <location>
        <begin position="16"/>
        <end position="44"/>
    </location>
</feature>
<sequence length="189" mass="20254">TQFNTACNSFKNLGILIGYILGAMANIFGYHIIFFASLFFLGACAENVTKVESFADTISSITDRSSGRTLGVTSLFGLLWKLVSNSPPFLLLRLLFNVIPAVYRTLSRMGGSVALLPAEYQAQAMANQLGETFNPGGSIVLGSARNWLSEFLNRLNLGGSLVLAPLYGKGYLAGILGVLAGMFMGFIYG</sequence>
<comment type="caution">
    <text evidence="2">The sequence shown here is derived from an EMBL/GenBank/DDBJ whole genome shotgun (WGS) entry which is preliminary data.</text>
</comment>
<name>A0AA88HJC5_ARTSF</name>
<evidence type="ECO:0000313" key="3">
    <source>
        <dbReference type="Proteomes" id="UP001187531"/>
    </source>
</evidence>
<dbReference type="EMBL" id="JAVRJZ010000020">
    <property type="protein sequence ID" value="KAK2705922.1"/>
    <property type="molecule type" value="Genomic_DNA"/>
</dbReference>
<feature type="non-terminal residue" evidence="2">
    <location>
        <position position="1"/>
    </location>
</feature>
<gene>
    <name evidence="2" type="ORF">QYM36_016066</name>
</gene>
<proteinExistence type="predicted"/>
<accession>A0AA88HJC5</accession>
<keyword evidence="1" id="KW-0812">Transmembrane</keyword>
<feature type="transmembrane region" description="Helical" evidence="1">
    <location>
        <begin position="170"/>
        <end position="188"/>
    </location>
</feature>
<organism evidence="2 3">
    <name type="scientific">Artemia franciscana</name>
    <name type="common">Brine shrimp</name>
    <name type="synonym">Artemia sanfranciscana</name>
    <dbReference type="NCBI Taxonomy" id="6661"/>
    <lineage>
        <taxon>Eukaryota</taxon>
        <taxon>Metazoa</taxon>
        <taxon>Ecdysozoa</taxon>
        <taxon>Arthropoda</taxon>
        <taxon>Crustacea</taxon>
        <taxon>Branchiopoda</taxon>
        <taxon>Anostraca</taxon>
        <taxon>Artemiidae</taxon>
        <taxon>Artemia</taxon>
    </lineage>
</organism>
<evidence type="ECO:0000256" key="1">
    <source>
        <dbReference type="SAM" id="Phobius"/>
    </source>
</evidence>
<dbReference type="AlphaFoldDB" id="A0AA88HJC5"/>